<dbReference type="RefSeq" id="WP_070983187.1">
    <property type="nucleotide sequence ID" value="NZ_MKJU01000006.1"/>
</dbReference>
<reference evidence="3 4" key="1">
    <citation type="submission" date="2016-09" db="EMBL/GenBank/DDBJ databases">
        <title>Pseudoalteromonas amylolytica sp. nov., isolated from the surface seawater.</title>
        <authorList>
            <person name="Wu Y.-H."/>
            <person name="Cheng H."/>
            <person name="Jin X.-B."/>
            <person name="Wang C.-S."/>
            <person name="Xu X.-W."/>
        </authorList>
    </citation>
    <scope>NUCLEOTIDE SEQUENCE [LARGE SCALE GENOMIC DNA]</scope>
    <source>
        <strain evidence="3 4">JW1</strain>
    </source>
</reference>
<keyword evidence="2" id="KW-0732">Signal</keyword>
<dbReference type="PANTHER" id="PTHR38038:SF1">
    <property type="entry name" value="PENICILLIN-BINDING PROTEIN ACTIVATOR LPOA"/>
    <property type="match status" value="1"/>
</dbReference>
<comment type="caution">
    <text evidence="3">The sequence shown here is derived from an EMBL/GenBank/DDBJ whole genome shotgun (WGS) entry which is preliminary data.</text>
</comment>
<keyword evidence="4" id="KW-1185">Reference proteome</keyword>
<dbReference type="SUPFAM" id="SSF53822">
    <property type="entry name" value="Periplasmic binding protein-like I"/>
    <property type="match status" value="1"/>
</dbReference>
<dbReference type="Gene3D" id="1.25.40.650">
    <property type="match status" value="1"/>
</dbReference>
<dbReference type="Proteomes" id="UP000179786">
    <property type="component" value="Unassembled WGS sequence"/>
</dbReference>
<dbReference type="CDD" id="cd06339">
    <property type="entry name" value="PBP1_YraM_LppC_lipoprotein-like"/>
    <property type="match status" value="1"/>
</dbReference>
<feature type="signal peptide" evidence="2">
    <location>
        <begin position="1"/>
        <end position="20"/>
    </location>
</feature>
<dbReference type="PROSITE" id="PS51257">
    <property type="entry name" value="PROKAR_LIPOPROTEIN"/>
    <property type="match status" value="1"/>
</dbReference>
<keyword evidence="3" id="KW-0449">Lipoprotein</keyword>
<feature type="chain" id="PRO_5010262085" evidence="2">
    <location>
        <begin position="21"/>
        <end position="628"/>
    </location>
</feature>
<evidence type="ECO:0000313" key="4">
    <source>
        <dbReference type="Proteomes" id="UP000179786"/>
    </source>
</evidence>
<dbReference type="AlphaFoldDB" id="A0A1S1MZV9"/>
<proteinExistence type="predicted"/>
<dbReference type="STRING" id="1859457.BET10_03985"/>
<evidence type="ECO:0000256" key="2">
    <source>
        <dbReference type="SAM" id="SignalP"/>
    </source>
</evidence>
<sequence length="628" mass="71397">MRLKIISLVIAILSGLSACSTTEKIPKADAKPKSQRTEVVVDTSDAQILYQKAMSKQGADRIQLLYLARDLAIENKSWQVLEEICFALESKASVDHVQNKLYIAFARKERGLSSAALAILNTLEEQLSLPEHQAWHQYLKGDIYAGEGLPSQALTYFFSAADIAAQHDLNVANLNNAIWQALQQLSSYALDRIDTGTSLQQGWVKLAKYQQIYLGSGVQLHQALNNWQRRFANHPASFLLPEEVANSVSLVPYQAQKLAILLPQSGSSERFGSALKNGFLAALDDFDVKEVFFIDEMLSNEEIEQKLMLNQADFVIGPLLKNNIDRLASSQVLASLPTIFLNTPSQENMNPEHYFFALNPEHEVEQALVHFLAKEYQKPMLLAPDNNSGHRLISHFEQQWQKYSEAQPEVGFYTDSKNMATVVADLLEVDKSKQRIKTIKSLFRQDVESETRSRGDIDVVYILGDAIETRLLKPYLDVNVSTFAERIPLYATSRSYSRRIDSTDKGDLEGLYFTEQPWMLPEVVQPKNLRDQYVEMWPEQADIEQRLFAMAYDALRLIPEIKQLARIPGKEFRGLTGQLSIKRDNTLHRKLRWAQYKRSQIQVVNLNETPPTPLFMKQTSSTREQVLN</sequence>
<dbReference type="OrthoDB" id="6708821at2"/>
<evidence type="ECO:0000313" key="3">
    <source>
        <dbReference type="EMBL" id="OHU92629.1"/>
    </source>
</evidence>
<dbReference type="Gene3D" id="3.40.50.2300">
    <property type="match status" value="2"/>
</dbReference>
<organism evidence="3 4">
    <name type="scientific">Pseudoalteromonas amylolytica</name>
    <dbReference type="NCBI Taxonomy" id="1859457"/>
    <lineage>
        <taxon>Bacteria</taxon>
        <taxon>Pseudomonadati</taxon>
        <taxon>Pseudomonadota</taxon>
        <taxon>Gammaproteobacteria</taxon>
        <taxon>Alteromonadales</taxon>
        <taxon>Pseudoalteromonadaceae</taxon>
        <taxon>Pseudoalteromonas</taxon>
    </lineage>
</organism>
<dbReference type="InterPro" id="IPR028082">
    <property type="entry name" value="Peripla_BP_I"/>
</dbReference>
<dbReference type="Pfam" id="PF04348">
    <property type="entry name" value="LppC"/>
    <property type="match status" value="1"/>
</dbReference>
<accession>A0A1S1MZV9</accession>
<dbReference type="PANTHER" id="PTHR38038">
    <property type="entry name" value="PENICILLIN-BINDING PROTEIN ACTIVATOR LPOA"/>
    <property type="match status" value="1"/>
</dbReference>
<name>A0A1S1MZV9_9GAMM</name>
<keyword evidence="1" id="KW-0472">Membrane</keyword>
<dbReference type="GO" id="GO:0030234">
    <property type="term" value="F:enzyme regulator activity"/>
    <property type="evidence" value="ECO:0007669"/>
    <property type="project" value="TreeGrafter"/>
</dbReference>
<dbReference type="EMBL" id="MKJU01000006">
    <property type="protein sequence ID" value="OHU92629.1"/>
    <property type="molecule type" value="Genomic_DNA"/>
</dbReference>
<dbReference type="InterPro" id="IPR007443">
    <property type="entry name" value="LpoA"/>
</dbReference>
<evidence type="ECO:0000256" key="1">
    <source>
        <dbReference type="ARBA" id="ARBA00023136"/>
    </source>
</evidence>
<protein>
    <submittedName>
        <fullName evidence="3">LppC family lipoprotein</fullName>
    </submittedName>
</protein>
<dbReference type="GO" id="GO:0031241">
    <property type="term" value="C:periplasmic side of cell outer membrane"/>
    <property type="evidence" value="ECO:0007669"/>
    <property type="project" value="TreeGrafter"/>
</dbReference>
<dbReference type="GO" id="GO:0009252">
    <property type="term" value="P:peptidoglycan biosynthetic process"/>
    <property type="evidence" value="ECO:0007669"/>
    <property type="project" value="TreeGrafter"/>
</dbReference>
<gene>
    <name evidence="3" type="ORF">BET10_03985</name>
</gene>